<evidence type="ECO:0000256" key="1">
    <source>
        <dbReference type="ARBA" id="ARBA00004141"/>
    </source>
</evidence>
<evidence type="ECO:0000256" key="5">
    <source>
        <dbReference type="ARBA" id="ARBA00023136"/>
    </source>
</evidence>
<dbReference type="OrthoDB" id="2018619at2759"/>
<comment type="subcellular location">
    <subcellularLocation>
        <location evidence="1">Membrane</location>
        <topology evidence="1">Multi-pass membrane protein</topology>
    </subcellularLocation>
</comment>
<evidence type="ECO:0000313" key="8">
    <source>
        <dbReference type="EMBL" id="KAF2493422.1"/>
    </source>
</evidence>
<proteinExistence type="inferred from homology"/>
<feature type="transmembrane region" description="Helical" evidence="7">
    <location>
        <begin position="144"/>
        <end position="166"/>
    </location>
</feature>
<keyword evidence="4 7" id="KW-1133">Transmembrane helix</keyword>
<feature type="transmembrane region" description="Helical" evidence="7">
    <location>
        <begin position="280"/>
        <end position="301"/>
    </location>
</feature>
<dbReference type="FunFam" id="1.10.4160.10:FF:000001">
    <property type="entry name" value="Uracil permease, putative"/>
    <property type="match status" value="1"/>
</dbReference>
<evidence type="ECO:0008006" key="10">
    <source>
        <dbReference type="Google" id="ProtNLM"/>
    </source>
</evidence>
<dbReference type="InterPro" id="IPR001248">
    <property type="entry name" value="Pur-cyt_permease"/>
</dbReference>
<dbReference type="PANTHER" id="PTHR30618:SF1">
    <property type="entry name" value="URIDINE PERMEASE"/>
    <property type="match status" value="1"/>
</dbReference>
<dbReference type="Proteomes" id="UP000799750">
    <property type="component" value="Unassembled WGS sequence"/>
</dbReference>
<evidence type="ECO:0000256" key="6">
    <source>
        <dbReference type="SAM" id="MobiDB-lite"/>
    </source>
</evidence>
<feature type="transmembrane region" description="Helical" evidence="7">
    <location>
        <begin position="86"/>
        <end position="107"/>
    </location>
</feature>
<dbReference type="GO" id="GO:0015205">
    <property type="term" value="F:nucleobase transmembrane transporter activity"/>
    <property type="evidence" value="ECO:0007669"/>
    <property type="project" value="TreeGrafter"/>
</dbReference>
<organism evidence="8 9">
    <name type="scientific">Lophium mytilinum</name>
    <dbReference type="NCBI Taxonomy" id="390894"/>
    <lineage>
        <taxon>Eukaryota</taxon>
        <taxon>Fungi</taxon>
        <taxon>Dikarya</taxon>
        <taxon>Ascomycota</taxon>
        <taxon>Pezizomycotina</taxon>
        <taxon>Dothideomycetes</taxon>
        <taxon>Pleosporomycetidae</taxon>
        <taxon>Mytilinidiales</taxon>
        <taxon>Mytilinidiaceae</taxon>
        <taxon>Lophium</taxon>
    </lineage>
</organism>
<feature type="transmembrane region" description="Helical" evidence="7">
    <location>
        <begin position="402"/>
        <end position="424"/>
    </location>
</feature>
<evidence type="ECO:0000256" key="7">
    <source>
        <dbReference type="SAM" id="Phobius"/>
    </source>
</evidence>
<accession>A0A6A6QMC7</accession>
<feature type="transmembrane region" description="Helical" evidence="7">
    <location>
        <begin position="336"/>
        <end position="358"/>
    </location>
</feature>
<dbReference type="AlphaFoldDB" id="A0A6A6QMC7"/>
<dbReference type="Pfam" id="PF02133">
    <property type="entry name" value="Transp_cyt_pur"/>
    <property type="match status" value="1"/>
</dbReference>
<sequence>MRHWNTYCRGSRSPPQNPDRSGTHSLRRYGLVGSRSSQSLWSSPTDLLPVPLEDRKWGRWSYALFWVAESASVTSWTVASTGVKNGLWEAWLCVILGHWIVVVPLLMTGRPGAKYHVPFPVIVRASFGVWGSYWPLFNRNAMTIIWSGVQMVTTGNCIYVMLHAIFPSIAHVHNVFPADVAMTSGMLIAFGVAWIIVTAYAFIRPRNLGRLIIFKAGIMFVCLITFFGWSLSKADGIGPIIHESSAIPKGSSHAWAANMATFATNNADISRYARHPNDALWTQFFGLPLGYGLISFFGVFVTSSSKVIFGKILWDPNAILDGFLTMEYDSKTRTGVFFIALGFTFAQVTTMIFANLIAAGNDTAAMWPRFIKYRRSAVICMIIAFAINPWELTKTSFTFTSYLGSYQIFLSGVIGVIISDYFLVRKGNYDVNALFSTSRQGPYWYWHGMNFRAYTAYFTGIVPVFPGFLHSVGVSGIPLGAQRLYVFALPVGIIVSAIAYWGVCSIWPVEGQASKETKFESAEAELDVYVHGAAEPVNKKRDFEV</sequence>
<gene>
    <name evidence="8" type="ORF">BU16DRAFT_551281</name>
</gene>
<dbReference type="NCBIfam" id="TIGR00800">
    <property type="entry name" value="ncs1"/>
    <property type="match status" value="1"/>
</dbReference>
<dbReference type="GO" id="GO:0005886">
    <property type="term" value="C:plasma membrane"/>
    <property type="evidence" value="ECO:0007669"/>
    <property type="project" value="TreeGrafter"/>
</dbReference>
<protein>
    <recommendedName>
        <fullName evidence="10">Uracil permease</fullName>
    </recommendedName>
</protein>
<keyword evidence="5 7" id="KW-0472">Membrane</keyword>
<dbReference type="InterPro" id="IPR012681">
    <property type="entry name" value="NCS1"/>
</dbReference>
<evidence type="ECO:0000313" key="9">
    <source>
        <dbReference type="Proteomes" id="UP000799750"/>
    </source>
</evidence>
<feature type="transmembrane region" description="Helical" evidence="7">
    <location>
        <begin position="454"/>
        <end position="472"/>
    </location>
</feature>
<feature type="transmembrane region" description="Helical" evidence="7">
    <location>
        <begin position="186"/>
        <end position="203"/>
    </location>
</feature>
<keyword evidence="9" id="KW-1185">Reference proteome</keyword>
<comment type="similarity">
    <text evidence="2">Belongs to the purine-cytosine permease (2.A.39) family.</text>
</comment>
<feature type="region of interest" description="Disordered" evidence="6">
    <location>
        <begin position="1"/>
        <end position="23"/>
    </location>
</feature>
<dbReference type="InterPro" id="IPR045225">
    <property type="entry name" value="Uracil/uridine/allantoin_perm"/>
</dbReference>
<reference evidence="8" key="1">
    <citation type="journal article" date="2020" name="Stud. Mycol.">
        <title>101 Dothideomycetes genomes: a test case for predicting lifestyles and emergence of pathogens.</title>
        <authorList>
            <person name="Haridas S."/>
            <person name="Albert R."/>
            <person name="Binder M."/>
            <person name="Bloem J."/>
            <person name="Labutti K."/>
            <person name="Salamov A."/>
            <person name="Andreopoulos B."/>
            <person name="Baker S."/>
            <person name="Barry K."/>
            <person name="Bills G."/>
            <person name="Bluhm B."/>
            <person name="Cannon C."/>
            <person name="Castanera R."/>
            <person name="Culley D."/>
            <person name="Daum C."/>
            <person name="Ezra D."/>
            <person name="Gonzalez J."/>
            <person name="Henrissat B."/>
            <person name="Kuo A."/>
            <person name="Liang C."/>
            <person name="Lipzen A."/>
            <person name="Lutzoni F."/>
            <person name="Magnuson J."/>
            <person name="Mondo S."/>
            <person name="Nolan M."/>
            <person name="Ohm R."/>
            <person name="Pangilinan J."/>
            <person name="Park H.-J."/>
            <person name="Ramirez L."/>
            <person name="Alfaro M."/>
            <person name="Sun H."/>
            <person name="Tritt A."/>
            <person name="Yoshinaga Y."/>
            <person name="Zwiers L.-H."/>
            <person name="Turgeon B."/>
            <person name="Goodwin S."/>
            <person name="Spatafora J."/>
            <person name="Crous P."/>
            <person name="Grigoriev I."/>
        </authorList>
    </citation>
    <scope>NUCLEOTIDE SEQUENCE</scope>
    <source>
        <strain evidence="8">CBS 269.34</strain>
    </source>
</reference>
<evidence type="ECO:0000256" key="3">
    <source>
        <dbReference type="ARBA" id="ARBA00022692"/>
    </source>
</evidence>
<dbReference type="EMBL" id="MU004192">
    <property type="protein sequence ID" value="KAF2493422.1"/>
    <property type="molecule type" value="Genomic_DNA"/>
</dbReference>
<feature type="transmembrane region" description="Helical" evidence="7">
    <location>
        <begin position="484"/>
        <end position="503"/>
    </location>
</feature>
<evidence type="ECO:0000256" key="4">
    <source>
        <dbReference type="ARBA" id="ARBA00022989"/>
    </source>
</evidence>
<feature type="transmembrane region" description="Helical" evidence="7">
    <location>
        <begin position="119"/>
        <end position="137"/>
    </location>
</feature>
<dbReference type="Gene3D" id="1.10.4160.10">
    <property type="entry name" value="Hydantoin permease"/>
    <property type="match status" value="1"/>
</dbReference>
<keyword evidence="3 7" id="KW-0812">Transmembrane</keyword>
<feature type="transmembrane region" description="Helical" evidence="7">
    <location>
        <begin position="212"/>
        <end position="231"/>
    </location>
</feature>
<name>A0A6A6QMC7_9PEZI</name>
<evidence type="ECO:0000256" key="2">
    <source>
        <dbReference type="ARBA" id="ARBA00008974"/>
    </source>
</evidence>
<dbReference type="PANTHER" id="PTHR30618">
    <property type="entry name" value="NCS1 FAMILY PURINE/PYRIMIDINE TRANSPORTER"/>
    <property type="match status" value="1"/>
</dbReference>
<feature type="transmembrane region" description="Helical" evidence="7">
    <location>
        <begin position="370"/>
        <end position="390"/>
    </location>
</feature>